<dbReference type="Pfam" id="PF06602">
    <property type="entry name" value="Myotub-related"/>
    <property type="match status" value="1"/>
</dbReference>
<name>A0A9P6RNW7_9FUNG</name>
<feature type="domain" description="Myotubularin phosphatase" evidence="2">
    <location>
        <begin position="316"/>
        <end position="411"/>
    </location>
</feature>
<feature type="compositionally biased region" description="Basic and acidic residues" evidence="1">
    <location>
        <begin position="366"/>
        <end position="375"/>
    </location>
</feature>
<feature type="region of interest" description="Disordered" evidence="1">
    <location>
        <begin position="366"/>
        <end position="411"/>
    </location>
</feature>
<comment type="caution">
    <text evidence="3">The sequence shown here is derived from an EMBL/GenBank/DDBJ whole genome shotgun (WGS) entry which is preliminary data.</text>
</comment>
<feature type="region of interest" description="Disordered" evidence="1">
    <location>
        <begin position="40"/>
        <end position="64"/>
    </location>
</feature>
<dbReference type="InterPro" id="IPR029021">
    <property type="entry name" value="Prot-tyrosine_phosphatase-like"/>
</dbReference>
<dbReference type="PROSITE" id="PS51339">
    <property type="entry name" value="PPASE_MYOTUBULARIN"/>
    <property type="match status" value="1"/>
</dbReference>
<evidence type="ECO:0000256" key="1">
    <source>
        <dbReference type="SAM" id="MobiDB-lite"/>
    </source>
</evidence>
<evidence type="ECO:0000259" key="2">
    <source>
        <dbReference type="PROSITE" id="PS51339"/>
    </source>
</evidence>
<dbReference type="OrthoDB" id="271628at2759"/>
<dbReference type="InterPro" id="IPR010569">
    <property type="entry name" value="Myotubularin-like_Pase_dom"/>
</dbReference>
<evidence type="ECO:0000313" key="3">
    <source>
        <dbReference type="EMBL" id="KAG0324854.1"/>
    </source>
</evidence>
<feature type="compositionally biased region" description="Low complexity" evidence="1">
    <location>
        <begin position="46"/>
        <end position="59"/>
    </location>
</feature>
<accession>A0A9P6RNW7</accession>
<sequence length="411" mass="46428">MENNAQGVYAWFLPGETTQATFDDHLDFYPINIAGETSWAESTRGASPVPSQAPASSTSNQYGPASMSETLYSLGNFGRTAKKTKAQLAQGPLASFWSAAGNTFHSKTTSEAWELPQHKPRHTHSIDQQSDDHPIYTHRHSRSSTHPNHDAPSIYAPKSGHPIQDRIVITNFRVCSLWRSRFGHYTIRCQVALGSVATMTLQEHKIVLTLKFDSPQYIIAQRQDGPPAIGETMSTLRRLVFGEDMQTRFPFQMGHAMLEQQHRTLAGWTRNQSKARLQTAEEIITLSPRISSKRHSKHNRHENLPDELHDIRALGWTGGYNVHHEFQRLKFDPSLWSVTHINADFELSPTYPEQFIMPNSFLDPDETTKFSDHTNKTMSSPRYSADNLGPPKHSSFENPKGTKMSSTSEQF</sequence>
<keyword evidence="4" id="KW-1185">Reference proteome</keyword>
<proteinExistence type="predicted"/>
<dbReference type="Proteomes" id="UP000738325">
    <property type="component" value="Unassembled WGS sequence"/>
</dbReference>
<dbReference type="SUPFAM" id="SSF52799">
    <property type="entry name" value="(Phosphotyrosine protein) phosphatases II"/>
    <property type="match status" value="1"/>
</dbReference>
<feature type="region of interest" description="Disordered" evidence="1">
    <location>
        <begin position="118"/>
        <end position="159"/>
    </location>
</feature>
<dbReference type="EMBL" id="JAAAIP010000134">
    <property type="protein sequence ID" value="KAG0324854.1"/>
    <property type="molecule type" value="Genomic_DNA"/>
</dbReference>
<evidence type="ECO:0000313" key="4">
    <source>
        <dbReference type="Proteomes" id="UP000738325"/>
    </source>
</evidence>
<organism evidence="3 4">
    <name type="scientific">Dissophora globulifera</name>
    <dbReference type="NCBI Taxonomy" id="979702"/>
    <lineage>
        <taxon>Eukaryota</taxon>
        <taxon>Fungi</taxon>
        <taxon>Fungi incertae sedis</taxon>
        <taxon>Mucoromycota</taxon>
        <taxon>Mortierellomycotina</taxon>
        <taxon>Mortierellomycetes</taxon>
        <taxon>Mortierellales</taxon>
        <taxon>Mortierellaceae</taxon>
        <taxon>Dissophora</taxon>
    </lineage>
</organism>
<protein>
    <recommendedName>
        <fullName evidence="2">Myotubularin phosphatase domain-containing protein</fullName>
    </recommendedName>
</protein>
<reference evidence="3" key="1">
    <citation type="journal article" date="2020" name="Fungal Divers.">
        <title>Resolving the Mortierellaceae phylogeny through synthesis of multi-gene phylogenetics and phylogenomics.</title>
        <authorList>
            <person name="Vandepol N."/>
            <person name="Liber J."/>
            <person name="Desiro A."/>
            <person name="Na H."/>
            <person name="Kennedy M."/>
            <person name="Barry K."/>
            <person name="Grigoriev I.V."/>
            <person name="Miller A.N."/>
            <person name="O'Donnell K."/>
            <person name="Stajich J.E."/>
            <person name="Bonito G."/>
        </authorList>
    </citation>
    <scope>NUCLEOTIDE SEQUENCE</scope>
    <source>
        <strain evidence="3">REB-010B</strain>
    </source>
</reference>
<gene>
    <name evidence="3" type="ORF">BGZ99_001368</name>
</gene>
<dbReference type="AlphaFoldDB" id="A0A9P6RNW7"/>